<feature type="transmembrane region" description="Helical" evidence="8">
    <location>
        <begin position="1080"/>
        <end position="1101"/>
    </location>
</feature>
<feature type="transmembrane region" description="Helical" evidence="8">
    <location>
        <begin position="283"/>
        <end position="303"/>
    </location>
</feature>
<accession>A0A1X6MM40</accession>
<evidence type="ECO:0000256" key="2">
    <source>
        <dbReference type="ARBA" id="ARBA00022692"/>
    </source>
</evidence>
<reference evidence="11 12" key="1">
    <citation type="submission" date="2017-04" db="EMBL/GenBank/DDBJ databases">
        <title>Genome Sequence of the Model Brown-Rot Fungus Postia placenta SB12.</title>
        <authorList>
            <consortium name="DOE Joint Genome Institute"/>
            <person name="Gaskell J."/>
            <person name="Kersten P."/>
            <person name="Larrondo L.F."/>
            <person name="Canessa P."/>
            <person name="Martinez D."/>
            <person name="Hibbett D."/>
            <person name="Schmoll M."/>
            <person name="Kubicek C.P."/>
            <person name="Martinez A.T."/>
            <person name="Yadav J."/>
            <person name="Master E."/>
            <person name="Magnuson J.K."/>
            <person name="James T."/>
            <person name="Yaver D."/>
            <person name="Berka R."/>
            <person name="Labutti K."/>
            <person name="Lipzen A."/>
            <person name="Aerts A."/>
            <person name="Barry K."/>
            <person name="Henrissat B."/>
            <person name="Blanchette R."/>
            <person name="Grigoriev I."/>
            <person name="Cullen D."/>
        </authorList>
    </citation>
    <scope>NUCLEOTIDE SEQUENCE [LARGE SCALE GENOMIC DNA]</scope>
    <source>
        <strain evidence="11 12">MAD-698-R-SB12</strain>
    </source>
</reference>
<dbReference type="GO" id="GO:0016020">
    <property type="term" value="C:membrane"/>
    <property type="evidence" value="ECO:0007669"/>
    <property type="project" value="UniProtKB-SubCell"/>
</dbReference>
<evidence type="ECO:0000259" key="9">
    <source>
        <dbReference type="PROSITE" id="PS50893"/>
    </source>
</evidence>
<gene>
    <name evidence="11" type="ORF">POSPLADRAFT_1050267</name>
</gene>
<evidence type="ECO:0000313" key="12">
    <source>
        <dbReference type="Proteomes" id="UP000194127"/>
    </source>
</evidence>
<feature type="transmembrane region" description="Helical" evidence="8">
    <location>
        <begin position="1107"/>
        <end position="1128"/>
    </location>
</feature>
<evidence type="ECO:0000256" key="4">
    <source>
        <dbReference type="ARBA" id="ARBA00022840"/>
    </source>
</evidence>
<feature type="transmembrane region" description="Helical" evidence="8">
    <location>
        <begin position="1049"/>
        <end position="1068"/>
    </location>
</feature>
<dbReference type="CDD" id="cd18604">
    <property type="entry name" value="ABC_6TM_VMR1_D2_like"/>
    <property type="match status" value="1"/>
</dbReference>
<dbReference type="InterPro" id="IPR036640">
    <property type="entry name" value="ABC1_TM_sf"/>
</dbReference>
<organism evidence="11 12">
    <name type="scientific">Postia placenta MAD-698-R-SB12</name>
    <dbReference type="NCBI Taxonomy" id="670580"/>
    <lineage>
        <taxon>Eukaryota</taxon>
        <taxon>Fungi</taxon>
        <taxon>Dikarya</taxon>
        <taxon>Basidiomycota</taxon>
        <taxon>Agaricomycotina</taxon>
        <taxon>Agaricomycetes</taxon>
        <taxon>Polyporales</taxon>
        <taxon>Adustoporiaceae</taxon>
        <taxon>Rhodonia</taxon>
    </lineage>
</organism>
<feature type="region of interest" description="Disordered" evidence="7">
    <location>
        <begin position="377"/>
        <end position="430"/>
    </location>
</feature>
<protein>
    <recommendedName>
        <fullName evidence="13">ABC transporter domain-containing protein</fullName>
    </recommendedName>
</protein>
<evidence type="ECO:0008006" key="13">
    <source>
        <dbReference type="Google" id="ProtNLM"/>
    </source>
</evidence>
<feature type="transmembrane region" description="Helical" evidence="8">
    <location>
        <begin position="456"/>
        <end position="475"/>
    </location>
</feature>
<dbReference type="InterPro" id="IPR027417">
    <property type="entry name" value="P-loop_NTPase"/>
</dbReference>
<keyword evidence="3" id="KW-0547">Nucleotide-binding</keyword>
<dbReference type="EMBL" id="KZ110609">
    <property type="protein sequence ID" value="OSX57232.1"/>
    <property type="molecule type" value="Genomic_DNA"/>
</dbReference>
<keyword evidence="12" id="KW-1185">Reference proteome</keyword>
<dbReference type="CDD" id="cd18596">
    <property type="entry name" value="ABC_6TM_VMR1_D1_like"/>
    <property type="match status" value="1"/>
</dbReference>
<dbReference type="GeneID" id="36324898"/>
<keyword evidence="2 8" id="KW-0812">Transmembrane</keyword>
<dbReference type="GO" id="GO:0005524">
    <property type="term" value="F:ATP binding"/>
    <property type="evidence" value="ECO:0007669"/>
    <property type="project" value="UniProtKB-KW"/>
</dbReference>
<keyword evidence="6 8" id="KW-0472">Membrane</keyword>
<feature type="transmembrane region" description="Helical" evidence="8">
    <location>
        <begin position="323"/>
        <end position="345"/>
    </location>
</feature>
<dbReference type="Gene3D" id="3.40.50.300">
    <property type="entry name" value="P-loop containing nucleotide triphosphate hydrolases"/>
    <property type="match status" value="2"/>
</dbReference>
<feature type="transmembrane region" description="Helical" evidence="8">
    <location>
        <begin position="481"/>
        <end position="503"/>
    </location>
</feature>
<dbReference type="InterPro" id="IPR003439">
    <property type="entry name" value="ABC_transporter-like_ATP-bd"/>
</dbReference>
<keyword evidence="1" id="KW-0813">Transport</keyword>
<feature type="domain" description="ABC transmembrane type-1" evidence="10">
    <location>
        <begin position="284"/>
        <end position="569"/>
    </location>
</feature>
<dbReference type="STRING" id="670580.A0A1X6MM40"/>
<evidence type="ECO:0000256" key="1">
    <source>
        <dbReference type="ARBA" id="ARBA00022448"/>
    </source>
</evidence>
<evidence type="ECO:0000256" key="3">
    <source>
        <dbReference type="ARBA" id="ARBA00022741"/>
    </source>
</evidence>
<feature type="transmembrane region" description="Helical" evidence="8">
    <location>
        <begin position="903"/>
        <end position="926"/>
    </location>
</feature>
<dbReference type="InterPro" id="IPR011527">
    <property type="entry name" value="ABC1_TM_dom"/>
</dbReference>
<dbReference type="OrthoDB" id="6500128at2759"/>
<feature type="compositionally biased region" description="Polar residues" evidence="7">
    <location>
        <begin position="394"/>
        <end position="430"/>
    </location>
</feature>
<feature type="transmembrane region" description="Helical" evidence="8">
    <location>
        <begin position="26"/>
        <end position="44"/>
    </location>
</feature>
<feature type="region of interest" description="Disordered" evidence="7">
    <location>
        <begin position="63"/>
        <end position="82"/>
    </location>
</feature>
<dbReference type="Pfam" id="PF00664">
    <property type="entry name" value="ABC_membrane"/>
    <property type="match status" value="2"/>
</dbReference>
<dbReference type="PANTHER" id="PTHR24223:SF356">
    <property type="entry name" value="ATP-BINDING CASSETTE TRANSPORTER ABC4"/>
    <property type="match status" value="1"/>
</dbReference>
<dbReference type="SUPFAM" id="SSF90123">
    <property type="entry name" value="ABC transporter transmembrane region"/>
    <property type="match status" value="2"/>
</dbReference>
<sequence>MSSQTLLGNNNMAEDPQGTVWDTRFIPVYIAAISLVALILQNLYRSQPAKRLYSNLIALGTPSPSSGSVVVDPSDSAGAGELRAPPSLSRRFIRLNAEQEDRTESTGQPASLEIVLCGTYTYVSLLSLATLVARPKTSDRVTRYLVLILLSAWVTYVYRDIWPYATFDLTPADASEGIYLWTKIAFLTLAAVLVPLFSPRRYIPSVSKTASLASLMFFTWIDPIVFKAYRVPHLSVDELPPLADYDDSESLVNSHMKELDPLLVRKKGQHIGWGLLKVFRNDFIVMGTMLTLNVIARFVSPIAVRNLLAYLEGSSDTTLRPWVWVSLLFVGPILTVLFISMYLVYCAGILVRVEALVTQLVFTHALRMRVKSEVSETPAPKAGAASTVAPDGEGTSSAPGVQNASTDNTKGKQRASSNAPKQAQLGTASQRSKNFVGRINNLITTDLQSLATGRDVLHLFVMVPVQTFLCVWFLYSVLGWSAFVGMAVIVLLLPVPGSVAKMIRGVQVDKMKKTDARVQGVTEAMNVIRMIKLFGWERRITDQLTEKREVELKSVKRAKLLQMISSSLTIEGVLIDDRLTSTVFDMFTLLLNQITNMLTPFIRAKVSLDRLNEFLQTTELLDEFAEQQEADVSASMLKDDVPSDLIGFCDATFTWTKEDSLPSSTGSSSRNFTLSGPHKPDHWTHWVGEDFPANGTDLFDGVGKENILFGTALDEERYNKVIKQCGLERDLGLFDAGDLTEVGEKGITLRYAARVTLARAVYSKAEILLLDDILAALDVHTARHVMEHCLQGDLIRGRTVLLVTHNVALAIPVAGFIVAMGIDGRVSSQGSLSDALEDVTRLAKDIVEERQTARIAEDVTDKKVFVNASKNGKLVVAEEIAIGHVGVKSMKLYFSNLGGKHYLMFWLLAPCILVSSEIIRNLQVWWLGYWARQYEERAAEEVSAPFYLSIYGLLLSTTVLLITAFNIVWIFATLRASRAIHKSFIASVFATTLRLDGSIKHPLHLGAVVITSPIFLTPGIIIALAGGYIGRIYMKAQLSVKREMSNARAPVLGHVGSAFSGLVSIRAFGAQEAYKKASWVSIRLEGLSALFTVSLAAYLVYASHESASNIGFALNMAVGFSSLILSWVRMFNDTEVNDAAWNASTNTWKLSTSQHLPKLDNRQPTGQPVAISKSNNCLLYDDAVMNNALRSAGLFTLQNDMTEGQITLDSPIASEGGNLSVGQKQILALARAILRQSKLLILDEDYETDAVIQASLRTELDKSVTILTVAHRLQSIMDSDKIMVLDAGRIAEFGKPSDLLSIEGGLLRALVDGSGDKEKLYAMAVGDDSH</sequence>
<feature type="transmembrane region" description="Helical" evidence="8">
    <location>
        <begin position="178"/>
        <end position="198"/>
    </location>
</feature>
<dbReference type="PROSITE" id="PS50893">
    <property type="entry name" value="ABC_TRANSPORTER_2"/>
    <property type="match status" value="2"/>
</dbReference>
<name>A0A1X6MM40_9APHY</name>
<keyword evidence="5 8" id="KW-1133">Transmembrane helix</keyword>
<dbReference type="SUPFAM" id="SSF52540">
    <property type="entry name" value="P-loop containing nucleoside triphosphate hydrolases"/>
    <property type="match status" value="2"/>
</dbReference>
<dbReference type="Gene3D" id="1.20.1560.10">
    <property type="entry name" value="ABC transporter type 1, transmembrane domain"/>
    <property type="match status" value="2"/>
</dbReference>
<dbReference type="PROSITE" id="PS50929">
    <property type="entry name" value="ABC_TM1F"/>
    <property type="match status" value="2"/>
</dbReference>
<feature type="transmembrane region" description="Helical" evidence="8">
    <location>
        <begin position="141"/>
        <end position="158"/>
    </location>
</feature>
<dbReference type="RefSeq" id="XP_024334026.1">
    <property type="nucleotide sequence ID" value="XM_024479948.1"/>
</dbReference>
<evidence type="ECO:0000313" key="11">
    <source>
        <dbReference type="EMBL" id="OSX57232.1"/>
    </source>
</evidence>
<dbReference type="GO" id="GO:0140359">
    <property type="term" value="F:ABC-type transporter activity"/>
    <property type="evidence" value="ECO:0007669"/>
    <property type="project" value="InterPro"/>
</dbReference>
<proteinExistence type="predicted"/>
<dbReference type="PANTHER" id="PTHR24223">
    <property type="entry name" value="ATP-BINDING CASSETTE SUB-FAMILY C"/>
    <property type="match status" value="1"/>
</dbReference>
<dbReference type="Pfam" id="PF00005">
    <property type="entry name" value="ABC_tran"/>
    <property type="match status" value="1"/>
</dbReference>
<feature type="transmembrane region" description="Helical" evidence="8">
    <location>
        <begin position="1003"/>
        <end position="1029"/>
    </location>
</feature>
<keyword evidence="4" id="KW-0067">ATP-binding</keyword>
<feature type="compositionally biased region" description="Low complexity" evidence="7">
    <location>
        <begin position="63"/>
        <end position="79"/>
    </location>
</feature>
<evidence type="ECO:0000256" key="5">
    <source>
        <dbReference type="ARBA" id="ARBA00022989"/>
    </source>
</evidence>
<dbReference type="GO" id="GO:0016887">
    <property type="term" value="F:ATP hydrolysis activity"/>
    <property type="evidence" value="ECO:0007669"/>
    <property type="project" value="InterPro"/>
</dbReference>
<evidence type="ECO:0000259" key="10">
    <source>
        <dbReference type="PROSITE" id="PS50929"/>
    </source>
</evidence>
<evidence type="ECO:0000256" key="7">
    <source>
        <dbReference type="SAM" id="MobiDB-lite"/>
    </source>
</evidence>
<feature type="domain" description="ABC transporter" evidence="9">
    <location>
        <begin position="962"/>
        <end position="1312"/>
    </location>
</feature>
<feature type="domain" description="ABC transmembrane type-1" evidence="10">
    <location>
        <begin position="1005"/>
        <end position="1119"/>
    </location>
</feature>
<feature type="transmembrane region" description="Helical" evidence="8">
    <location>
        <begin position="946"/>
        <end position="972"/>
    </location>
</feature>
<dbReference type="Proteomes" id="UP000194127">
    <property type="component" value="Unassembled WGS sequence"/>
</dbReference>
<evidence type="ECO:0000256" key="6">
    <source>
        <dbReference type="ARBA" id="ARBA00023136"/>
    </source>
</evidence>
<evidence type="ECO:0000256" key="8">
    <source>
        <dbReference type="SAM" id="Phobius"/>
    </source>
</evidence>
<dbReference type="InterPro" id="IPR050173">
    <property type="entry name" value="ABC_transporter_C-like"/>
</dbReference>
<feature type="domain" description="ABC transporter" evidence="9">
    <location>
        <begin position="606"/>
        <end position="848"/>
    </location>
</feature>